<keyword evidence="8" id="KW-1185">Reference proteome</keyword>
<dbReference type="PRINTS" id="PR00007">
    <property type="entry name" value="COMPLEMNTC1Q"/>
</dbReference>
<evidence type="ECO:0000313" key="8">
    <source>
        <dbReference type="Proteomes" id="UP001164746"/>
    </source>
</evidence>
<feature type="compositionally biased region" description="Basic residues" evidence="5">
    <location>
        <begin position="1"/>
        <end position="11"/>
    </location>
</feature>
<dbReference type="InterPro" id="IPR050822">
    <property type="entry name" value="Cerebellin_Synaptic_Org"/>
</dbReference>
<feature type="region of interest" description="Disordered" evidence="5">
    <location>
        <begin position="1"/>
        <end position="21"/>
    </location>
</feature>
<dbReference type="Pfam" id="PF00386">
    <property type="entry name" value="C1q"/>
    <property type="match status" value="1"/>
</dbReference>
<evidence type="ECO:0000256" key="5">
    <source>
        <dbReference type="SAM" id="MobiDB-lite"/>
    </source>
</evidence>
<dbReference type="SMART" id="SM00110">
    <property type="entry name" value="C1Q"/>
    <property type="match status" value="1"/>
</dbReference>
<dbReference type="Proteomes" id="UP001164746">
    <property type="component" value="Chromosome 16"/>
</dbReference>
<dbReference type="PANTHER" id="PTHR22923:SF116">
    <property type="entry name" value="C1Q DOMAIN-CONTAINING PROTEIN"/>
    <property type="match status" value="1"/>
</dbReference>
<keyword evidence="3" id="KW-0732">Signal</keyword>
<keyword evidence="2" id="KW-0964">Secreted</keyword>
<feature type="coiled-coil region" evidence="4">
    <location>
        <begin position="99"/>
        <end position="133"/>
    </location>
</feature>
<organism evidence="7 8">
    <name type="scientific">Mya arenaria</name>
    <name type="common">Soft-shell clam</name>
    <dbReference type="NCBI Taxonomy" id="6604"/>
    <lineage>
        <taxon>Eukaryota</taxon>
        <taxon>Metazoa</taxon>
        <taxon>Spiralia</taxon>
        <taxon>Lophotrochozoa</taxon>
        <taxon>Mollusca</taxon>
        <taxon>Bivalvia</taxon>
        <taxon>Autobranchia</taxon>
        <taxon>Heteroconchia</taxon>
        <taxon>Euheterodonta</taxon>
        <taxon>Imparidentia</taxon>
        <taxon>Neoheterodontei</taxon>
        <taxon>Myida</taxon>
        <taxon>Myoidea</taxon>
        <taxon>Myidae</taxon>
        <taxon>Mya</taxon>
    </lineage>
</organism>
<reference evidence="7" key="1">
    <citation type="submission" date="2022-11" db="EMBL/GenBank/DDBJ databases">
        <title>Centuries of genome instability and evolution in soft-shell clam transmissible cancer (bioRxiv).</title>
        <authorList>
            <person name="Hart S.F.M."/>
            <person name="Yonemitsu M.A."/>
            <person name="Giersch R.M."/>
            <person name="Beal B.F."/>
            <person name="Arriagada G."/>
            <person name="Davis B.W."/>
            <person name="Ostrander E.A."/>
            <person name="Goff S.P."/>
            <person name="Metzger M.J."/>
        </authorList>
    </citation>
    <scope>NUCLEOTIDE SEQUENCE</scope>
    <source>
        <strain evidence="7">MELC-2E11</strain>
        <tissue evidence="7">Siphon/mantle</tissue>
    </source>
</reference>
<dbReference type="PROSITE" id="PS50871">
    <property type="entry name" value="C1Q"/>
    <property type="match status" value="1"/>
</dbReference>
<evidence type="ECO:0000256" key="2">
    <source>
        <dbReference type="ARBA" id="ARBA00022525"/>
    </source>
</evidence>
<name>A0ABY7G4U2_MYAAR</name>
<dbReference type="InterPro" id="IPR001073">
    <property type="entry name" value="C1q_dom"/>
</dbReference>
<accession>A0ABY7G4U2</accession>
<dbReference type="PANTHER" id="PTHR22923">
    <property type="entry name" value="CEREBELLIN-RELATED"/>
    <property type="match status" value="1"/>
</dbReference>
<evidence type="ECO:0000259" key="6">
    <source>
        <dbReference type="PROSITE" id="PS50871"/>
    </source>
</evidence>
<dbReference type="InterPro" id="IPR008983">
    <property type="entry name" value="Tumour_necrosis_fac-like_dom"/>
</dbReference>
<keyword evidence="4" id="KW-0175">Coiled coil</keyword>
<sequence>MAKFNRIHPQQRSRSSSGRDVGRWFQSDWSRPVLRTPAQSLWFGSAPAAEFEILVVPIESVSEMFPTSIFSLSEPLDSSGILEPRCTRFEYDEQLLEKAIRMEIRLVELAKTVENLQIENKNLKESVDNNSASSLALQDGLERLRTVFNTNTVDISPVKHKDPRPAFLAILSNDIRATTAGHTIVFDDVVTNIGSAYNGKTGTFTAPIEGLYLFSVKITGFYKSTASSGTTDQYQLKLNNNLYLRLYTNVNSGTHSFDSSSVVTVLELGKGDRVNVDCQQSDKYVEGSSRNTFFSGFLIE</sequence>
<gene>
    <name evidence="7" type="ORF">MAR_003023</name>
</gene>
<proteinExistence type="predicted"/>
<evidence type="ECO:0000256" key="1">
    <source>
        <dbReference type="ARBA" id="ARBA00004613"/>
    </source>
</evidence>
<evidence type="ECO:0000256" key="4">
    <source>
        <dbReference type="SAM" id="Coils"/>
    </source>
</evidence>
<evidence type="ECO:0000256" key="3">
    <source>
        <dbReference type="ARBA" id="ARBA00022729"/>
    </source>
</evidence>
<protein>
    <submittedName>
        <fullName evidence="7">C1QL4-like protein</fullName>
    </submittedName>
</protein>
<dbReference type="EMBL" id="CP111027">
    <property type="protein sequence ID" value="WAR29455.1"/>
    <property type="molecule type" value="Genomic_DNA"/>
</dbReference>
<dbReference type="SUPFAM" id="SSF49842">
    <property type="entry name" value="TNF-like"/>
    <property type="match status" value="1"/>
</dbReference>
<feature type="domain" description="C1q" evidence="6">
    <location>
        <begin position="160"/>
        <end position="300"/>
    </location>
</feature>
<dbReference type="Gene3D" id="2.60.120.40">
    <property type="match status" value="1"/>
</dbReference>
<evidence type="ECO:0000313" key="7">
    <source>
        <dbReference type="EMBL" id="WAR29455.1"/>
    </source>
</evidence>
<comment type="subcellular location">
    <subcellularLocation>
        <location evidence="1">Secreted</location>
    </subcellularLocation>
</comment>